<dbReference type="InterPro" id="IPR047801">
    <property type="entry name" value="Peptidase_C45"/>
</dbReference>
<dbReference type="RefSeq" id="WP_078761682.1">
    <property type="nucleotide sequence ID" value="NZ_FUWS01000005.1"/>
</dbReference>
<reference evidence="2 3" key="1">
    <citation type="submission" date="2017-02" db="EMBL/GenBank/DDBJ databases">
        <authorList>
            <person name="Peterson S.W."/>
        </authorList>
    </citation>
    <scope>NUCLEOTIDE SEQUENCE [LARGE SCALE GENOMIC DNA]</scope>
    <source>
        <strain evidence="2 3">DSM 45154</strain>
    </source>
</reference>
<protein>
    <submittedName>
        <fullName evidence="2">Isopenicillin-N N-acyltransferase like protein</fullName>
    </submittedName>
</protein>
<accession>A0A1T4QQE5</accession>
<dbReference type="EMBL" id="FUWS01000005">
    <property type="protein sequence ID" value="SKA05999.1"/>
    <property type="molecule type" value="Genomic_DNA"/>
</dbReference>
<keyword evidence="3" id="KW-1185">Reference proteome</keyword>
<dbReference type="Gene3D" id="3.60.60.10">
    <property type="entry name" value="Penicillin V Acylase, Chain A"/>
    <property type="match status" value="1"/>
</dbReference>
<name>A0A1T4QQE5_9ACTN</name>
<dbReference type="GO" id="GO:0016746">
    <property type="term" value="F:acyltransferase activity"/>
    <property type="evidence" value="ECO:0007669"/>
    <property type="project" value="UniProtKB-KW"/>
</dbReference>
<gene>
    <name evidence="2" type="ORF">SAMN02745673_02369</name>
</gene>
<sequence>MPYPHIRVSGGPAERGLQYGRLAAGRIAETIAMYRGIFAYYAGLDWPRAQEVALRFEPAIAAVSEDYLREMRGIAEGAGVDYADILAVNVRTEIMFSGLARRIVPVAECSAAAVLPAAAAGRTLIGQNWDWRPGAERTVVLLGVRRDDGPNFVTAVEAGLLAKTGMNEAGVGVVTNALVSEFDQGEPGMPYHVALRACLDAERASAALDVLERHPRSASANYLVAAAGGAAFDAEGAPGGRERIFLDLGDGDVIAHTNHFTSERLGGRDVNRELSSGTLFRLQRLRAGLRGAPVTPERFQEALRDHAEHPLSVCAHPDPGRPGQERSATIVSVVMSLEERRMWIADGNPCTTPYREVDLGGLLGPRG</sequence>
<evidence type="ECO:0000313" key="3">
    <source>
        <dbReference type="Proteomes" id="UP000190637"/>
    </source>
</evidence>
<dbReference type="STRING" id="1122192.SAMN02745673_02369"/>
<dbReference type="AlphaFoldDB" id="A0A1T4QQE5"/>
<dbReference type="InterPro" id="IPR005079">
    <property type="entry name" value="Peptidase_C45_hydrolase"/>
</dbReference>
<dbReference type="PANTHER" id="PTHR34180:SF1">
    <property type="entry name" value="BETA-ALANYL-DOPAMINE_CARCININE HYDROLASE"/>
    <property type="match status" value="1"/>
</dbReference>
<dbReference type="Proteomes" id="UP000190637">
    <property type="component" value="Unassembled WGS sequence"/>
</dbReference>
<dbReference type="Gene3D" id="1.10.10.2120">
    <property type="match status" value="1"/>
</dbReference>
<evidence type="ECO:0000259" key="1">
    <source>
        <dbReference type="Pfam" id="PF03417"/>
    </source>
</evidence>
<keyword evidence="2" id="KW-0808">Transferase</keyword>
<dbReference type="OrthoDB" id="8109453at2"/>
<dbReference type="InterPro" id="IPR047794">
    <property type="entry name" value="C45_proenzyme-like"/>
</dbReference>
<dbReference type="NCBIfam" id="NF040521">
    <property type="entry name" value="C45_proenzyme"/>
    <property type="match status" value="1"/>
</dbReference>
<proteinExistence type="predicted"/>
<dbReference type="PANTHER" id="PTHR34180">
    <property type="entry name" value="PEPTIDASE C45"/>
    <property type="match status" value="1"/>
</dbReference>
<organism evidence="2 3">
    <name type="scientific">Marinactinospora thermotolerans DSM 45154</name>
    <dbReference type="NCBI Taxonomy" id="1122192"/>
    <lineage>
        <taxon>Bacteria</taxon>
        <taxon>Bacillati</taxon>
        <taxon>Actinomycetota</taxon>
        <taxon>Actinomycetes</taxon>
        <taxon>Streptosporangiales</taxon>
        <taxon>Nocardiopsidaceae</taxon>
        <taxon>Marinactinospora</taxon>
    </lineage>
</organism>
<evidence type="ECO:0000313" key="2">
    <source>
        <dbReference type="EMBL" id="SKA05999.1"/>
    </source>
</evidence>
<feature type="domain" description="Peptidase C45 hydrolase" evidence="1">
    <location>
        <begin position="122"/>
        <end position="349"/>
    </location>
</feature>
<keyword evidence="2" id="KW-0012">Acyltransferase</keyword>
<dbReference type="Pfam" id="PF03417">
    <property type="entry name" value="AAT"/>
    <property type="match status" value="1"/>
</dbReference>